<reference evidence="5 6" key="1">
    <citation type="journal article" date="2014" name="Int. J. Syst. Evol. Microbiol.">
        <title>Complete genome sequence of Corynebacterium casei LMG S-19264T (=DSM 44701T), isolated from a smear-ripened cheese.</title>
        <authorList>
            <consortium name="US DOE Joint Genome Institute (JGI-PGF)"/>
            <person name="Walter F."/>
            <person name="Albersmeier A."/>
            <person name="Kalinowski J."/>
            <person name="Ruckert C."/>
        </authorList>
    </citation>
    <scope>NUCLEOTIDE SEQUENCE [LARGE SCALE GENOMIC DNA]</scope>
    <source>
        <strain evidence="5 6">CGMCC 1.15286</strain>
    </source>
</reference>
<evidence type="ECO:0000256" key="2">
    <source>
        <dbReference type="ARBA" id="ARBA00022448"/>
    </source>
</evidence>
<dbReference type="Proteomes" id="UP000600247">
    <property type="component" value="Unassembled WGS sequence"/>
</dbReference>
<evidence type="ECO:0000256" key="4">
    <source>
        <dbReference type="SAM" id="MobiDB-lite"/>
    </source>
</evidence>
<name>A0A917HLT0_9BACL</name>
<dbReference type="SUPFAM" id="SSF53850">
    <property type="entry name" value="Periplasmic binding protein-like II"/>
    <property type="match status" value="1"/>
</dbReference>
<evidence type="ECO:0000313" key="6">
    <source>
        <dbReference type="Proteomes" id="UP000600247"/>
    </source>
</evidence>
<accession>A0A917HLT0</accession>
<feature type="compositionally biased region" description="Low complexity" evidence="4">
    <location>
        <begin position="30"/>
        <end position="44"/>
    </location>
</feature>
<dbReference type="InterPro" id="IPR006059">
    <property type="entry name" value="SBP"/>
</dbReference>
<evidence type="ECO:0000256" key="1">
    <source>
        <dbReference type="ARBA" id="ARBA00008520"/>
    </source>
</evidence>
<dbReference type="PANTHER" id="PTHR30061:SF50">
    <property type="entry name" value="MALTOSE_MALTODEXTRIN-BINDING PERIPLASMIC PROTEIN"/>
    <property type="match status" value="1"/>
</dbReference>
<keyword evidence="3" id="KW-0732">Signal</keyword>
<comment type="similarity">
    <text evidence="1">Belongs to the bacterial solute-binding protein 1 family.</text>
</comment>
<dbReference type="GO" id="GO:0015768">
    <property type="term" value="P:maltose transport"/>
    <property type="evidence" value="ECO:0007669"/>
    <property type="project" value="TreeGrafter"/>
</dbReference>
<evidence type="ECO:0000313" key="5">
    <source>
        <dbReference type="EMBL" id="GGG83737.1"/>
    </source>
</evidence>
<protein>
    <recommendedName>
        <fullName evidence="7">Extracellular solute-binding protein</fullName>
    </recommendedName>
</protein>
<sequence>MKRAHTVISKAVSIMLVLILSIGLTACGSGSNSSNEPENKPSNGGTTTEAPAKNVELTFWNIWNGSDAYMGVLNDKVSEFQKENPNIKVKIEQMPHDQYKLKLKASAAGRQLPDMFVVWPGAELKPMVDGNTVLPIDDLAAEYKDKLIPSANLIDYQIDGKQYAIPNIVVYTHMIYYDKDILAQAGYSEFPKTYTEFKEMVVKVRELGVTPIALGNKGQWVLQSCYISTIGDRMTGSDFLVKAMSGEKKFTDPEFVGGLNVIKELTDLKAFNEDLNTIDNNQHLDYFVQGKAAMFVEGTWSLGGVQEKLPKDRNLGLAIFPAVEGGAGNPQALSGVTGQGVAINKDIDPAKLDAARQFIRFLSSEDTYNRLLAKDQLVPATVTVPSDASDTLKQLISLTSGGVAPVYDAVLTPQLTEIINNGLQSITMGTKSPEEVASELEAAKAK</sequence>
<gene>
    <name evidence="5" type="ORF">GCM10010918_46820</name>
</gene>
<comment type="caution">
    <text evidence="5">The sequence shown here is derived from an EMBL/GenBank/DDBJ whole genome shotgun (WGS) entry which is preliminary data.</text>
</comment>
<feature type="region of interest" description="Disordered" evidence="4">
    <location>
        <begin position="30"/>
        <end position="50"/>
    </location>
</feature>
<dbReference type="Pfam" id="PF01547">
    <property type="entry name" value="SBP_bac_1"/>
    <property type="match status" value="1"/>
</dbReference>
<dbReference type="PROSITE" id="PS51257">
    <property type="entry name" value="PROKAR_LIPOPROTEIN"/>
    <property type="match status" value="1"/>
</dbReference>
<dbReference type="AlphaFoldDB" id="A0A917HLT0"/>
<dbReference type="GO" id="GO:0055052">
    <property type="term" value="C:ATP-binding cassette (ABC) transporter complex, substrate-binding subunit-containing"/>
    <property type="evidence" value="ECO:0007669"/>
    <property type="project" value="TreeGrafter"/>
</dbReference>
<organism evidence="5 6">
    <name type="scientific">Paenibacillus radicis</name>
    <name type="common">ex Gao et al. 2016</name>
    <dbReference type="NCBI Taxonomy" id="1737354"/>
    <lineage>
        <taxon>Bacteria</taxon>
        <taxon>Bacillati</taxon>
        <taxon>Bacillota</taxon>
        <taxon>Bacilli</taxon>
        <taxon>Bacillales</taxon>
        <taxon>Paenibacillaceae</taxon>
        <taxon>Paenibacillus</taxon>
    </lineage>
</organism>
<dbReference type="RefSeq" id="WP_188892063.1">
    <property type="nucleotide sequence ID" value="NZ_BMHY01000012.1"/>
</dbReference>
<dbReference type="GO" id="GO:1901982">
    <property type="term" value="F:maltose binding"/>
    <property type="evidence" value="ECO:0007669"/>
    <property type="project" value="TreeGrafter"/>
</dbReference>
<keyword evidence="6" id="KW-1185">Reference proteome</keyword>
<proteinExistence type="inferred from homology"/>
<keyword evidence="2" id="KW-0813">Transport</keyword>
<dbReference type="EMBL" id="BMHY01000012">
    <property type="protein sequence ID" value="GGG83737.1"/>
    <property type="molecule type" value="Genomic_DNA"/>
</dbReference>
<evidence type="ECO:0000256" key="3">
    <source>
        <dbReference type="ARBA" id="ARBA00022729"/>
    </source>
</evidence>
<dbReference type="PANTHER" id="PTHR30061">
    <property type="entry name" value="MALTOSE-BINDING PERIPLASMIC PROTEIN"/>
    <property type="match status" value="1"/>
</dbReference>
<dbReference type="Gene3D" id="3.40.190.10">
    <property type="entry name" value="Periplasmic binding protein-like II"/>
    <property type="match status" value="2"/>
</dbReference>
<evidence type="ECO:0008006" key="7">
    <source>
        <dbReference type="Google" id="ProtNLM"/>
    </source>
</evidence>
<dbReference type="GO" id="GO:0042956">
    <property type="term" value="P:maltodextrin transmembrane transport"/>
    <property type="evidence" value="ECO:0007669"/>
    <property type="project" value="TreeGrafter"/>
</dbReference>